<name>A0A9P0D6Y0_9CUCU</name>
<feature type="chain" id="PRO_5040284212" description="CUB domain-containing protein" evidence="3">
    <location>
        <begin position="30"/>
        <end position="367"/>
    </location>
</feature>
<keyword evidence="6" id="KW-1185">Reference proteome</keyword>
<dbReference type="Pfam" id="PF26080">
    <property type="entry name" value="CUB_animal"/>
    <property type="match status" value="1"/>
</dbReference>
<feature type="domain" description="CUB" evidence="4">
    <location>
        <begin position="89"/>
        <end position="207"/>
    </location>
</feature>
<dbReference type="PANTHER" id="PTHR33236:SF5">
    <property type="entry name" value="CUB DOMAIN-CONTAINING PROTEIN"/>
    <property type="match status" value="1"/>
</dbReference>
<keyword evidence="3" id="KW-0732">Signal</keyword>
<evidence type="ECO:0000313" key="5">
    <source>
        <dbReference type="EMBL" id="CAH1110966.1"/>
    </source>
</evidence>
<dbReference type="InterPro" id="IPR058698">
    <property type="entry name" value="CUB_metazoa"/>
</dbReference>
<dbReference type="EMBL" id="OV651817">
    <property type="protein sequence ID" value="CAH1110966.1"/>
    <property type="molecule type" value="Genomic_DNA"/>
</dbReference>
<comment type="caution">
    <text evidence="2">Lacks conserved residue(s) required for the propagation of feature annotation.</text>
</comment>
<dbReference type="AlphaFoldDB" id="A0A9P0D6Y0"/>
<reference evidence="5" key="1">
    <citation type="submission" date="2022-01" db="EMBL/GenBank/DDBJ databases">
        <authorList>
            <person name="King R."/>
        </authorList>
    </citation>
    <scope>NUCLEOTIDE SEQUENCE</scope>
</reference>
<dbReference type="OrthoDB" id="6337346at2759"/>
<dbReference type="PROSITE" id="PS01180">
    <property type="entry name" value="CUB"/>
    <property type="match status" value="1"/>
</dbReference>
<evidence type="ECO:0000259" key="4">
    <source>
        <dbReference type="PROSITE" id="PS01180"/>
    </source>
</evidence>
<dbReference type="InterPro" id="IPR035914">
    <property type="entry name" value="Sperma_CUB_dom_sf"/>
</dbReference>
<gene>
    <name evidence="5" type="ORF">PSYICH_LOCUS11434</name>
</gene>
<dbReference type="SUPFAM" id="SSF49854">
    <property type="entry name" value="Spermadhesin, CUB domain"/>
    <property type="match status" value="1"/>
</dbReference>
<accession>A0A9P0D6Y0</accession>
<dbReference type="Proteomes" id="UP001153636">
    <property type="component" value="Chromosome 5"/>
</dbReference>
<dbReference type="InterPro" id="IPR000859">
    <property type="entry name" value="CUB_dom"/>
</dbReference>
<sequence length="367" mass="38844">MGCIQSVTWCPKTTLKIMTIFLVTNLLKADKENVVFGVGLVRFANAPCTSSSNLIGTCYRRRQCNDINGGASGICANGIGVCCVFVRTCGGSSPYNSTYFTNADYPSAVTTSTSCVMIIQRATSNTCQVRIDFLSFILAQPNATGICNTDALIITGGAGSLPIICGDNTGQHIYVDFNGNNNIIMTITTTAGDVGRIWNFLVTQIACDCPTRAPSGCLQFYNTTTGTITSLNYGVGSNIIDNTTGLPGTRQLVNQNYGACVNMLPGFCSIQWSSNGFMVSGIPNLGFDALTNGDCTTDFVVIANPSYVGGTPVNSDRFCGTSFNTVTTASKPFVLYVITNGDEQNDVANTGFSLSFTQQACSNNLFG</sequence>
<evidence type="ECO:0000256" key="3">
    <source>
        <dbReference type="SAM" id="SignalP"/>
    </source>
</evidence>
<dbReference type="Gene3D" id="2.60.120.290">
    <property type="entry name" value="Spermadhesin, CUB domain"/>
    <property type="match status" value="1"/>
</dbReference>
<evidence type="ECO:0000313" key="6">
    <source>
        <dbReference type="Proteomes" id="UP001153636"/>
    </source>
</evidence>
<evidence type="ECO:0000256" key="2">
    <source>
        <dbReference type="PROSITE-ProRule" id="PRU00059"/>
    </source>
</evidence>
<keyword evidence="1" id="KW-1015">Disulfide bond</keyword>
<proteinExistence type="predicted"/>
<evidence type="ECO:0000256" key="1">
    <source>
        <dbReference type="ARBA" id="ARBA00023157"/>
    </source>
</evidence>
<dbReference type="Pfam" id="PF00431">
    <property type="entry name" value="CUB"/>
    <property type="match status" value="1"/>
</dbReference>
<feature type="signal peptide" evidence="3">
    <location>
        <begin position="1"/>
        <end position="29"/>
    </location>
</feature>
<organism evidence="5 6">
    <name type="scientific">Psylliodes chrysocephalus</name>
    <dbReference type="NCBI Taxonomy" id="3402493"/>
    <lineage>
        <taxon>Eukaryota</taxon>
        <taxon>Metazoa</taxon>
        <taxon>Ecdysozoa</taxon>
        <taxon>Arthropoda</taxon>
        <taxon>Hexapoda</taxon>
        <taxon>Insecta</taxon>
        <taxon>Pterygota</taxon>
        <taxon>Neoptera</taxon>
        <taxon>Endopterygota</taxon>
        <taxon>Coleoptera</taxon>
        <taxon>Polyphaga</taxon>
        <taxon>Cucujiformia</taxon>
        <taxon>Chrysomeloidea</taxon>
        <taxon>Chrysomelidae</taxon>
        <taxon>Galerucinae</taxon>
        <taxon>Alticini</taxon>
        <taxon>Psylliodes</taxon>
    </lineage>
</organism>
<protein>
    <recommendedName>
        <fullName evidence="4">CUB domain-containing protein</fullName>
    </recommendedName>
</protein>
<dbReference type="PANTHER" id="PTHR33236">
    <property type="entry name" value="INTRAFLAGELLAR TRANSPORT PROTEIN 122 FAMILY PROTEIN-RELATED"/>
    <property type="match status" value="1"/>
</dbReference>